<accession>A0A5E5BVK8</accession>
<protein>
    <submittedName>
        <fullName evidence="1">Uncharacterized protein</fullName>
    </submittedName>
</protein>
<organism evidence="1 2">
    <name type="scientific">Pandoraea bronchicola</name>
    <dbReference type="NCBI Taxonomy" id="2508287"/>
    <lineage>
        <taxon>Bacteria</taxon>
        <taxon>Pseudomonadati</taxon>
        <taxon>Pseudomonadota</taxon>
        <taxon>Betaproteobacteria</taxon>
        <taxon>Burkholderiales</taxon>
        <taxon>Burkholderiaceae</taxon>
        <taxon>Pandoraea</taxon>
    </lineage>
</organism>
<gene>
    <name evidence="1" type="ORF">PBR20603_02358</name>
</gene>
<keyword evidence="2" id="KW-1185">Reference proteome</keyword>
<reference evidence="1 2" key="1">
    <citation type="submission" date="2019-08" db="EMBL/GenBank/DDBJ databases">
        <authorList>
            <person name="Peeters C."/>
        </authorList>
    </citation>
    <scope>NUCLEOTIDE SEQUENCE [LARGE SCALE GENOMIC DNA]</scope>
    <source>
        <strain evidence="1 2">LMG 20603</strain>
    </source>
</reference>
<name>A0A5E5BVK8_9BURK</name>
<dbReference type="RefSeq" id="WP_150559716.1">
    <property type="nucleotide sequence ID" value="NZ_CABPST010000005.1"/>
</dbReference>
<dbReference type="Proteomes" id="UP000382040">
    <property type="component" value="Unassembled WGS sequence"/>
</dbReference>
<dbReference type="OrthoDB" id="8613896at2"/>
<evidence type="ECO:0000313" key="1">
    <source>
        <dbReference type="EMBL" id="VVE88403.1"/>
    </source>
</evidence>
<sequence>MNVQPSQTASVKILSSNWDGINPHLLAKFYPVKRAANGTDWLRSFDKRTVSAADNFVVDDGYEVWAPITDGTQEMSLNWTSPFEGAGAESKVPSISAMLQSGTLSPDLIAMFSRTPAASDATKVLSDVTGRTGITKLNSTQIFSGMPPVKFSFTAHFRALIDPNTEVRQPVTQLEQWAVPQYLANDGVIAGALKNGLRGVGLETIYPSVTPQLLAMKYGDQTILPIVIESVSKPFTVPRSTDGEALNVAVQITVATLTAIDRRDVAGSYNHG</sequence>
<dbReference type="EMBL" id="CABPST010000005">
    <property type="protein sequence ID" value="VVE88403.1"/>
    <property type="molecule type" value="Genomic_DNA"/>
</dbReference>
<proteinExistence type="predicted"/>
<evidence type="ECO:0000313" key="2">
    <source>
        <dbReference type="Proteomes" id="UP000382040"/>
    </source>
</evidence>
<dbReference type="AlphaFoldDB" id="A0A5E5BVK8"/>